<organism evidence="1 2">
    <name type="scientific">Streptomyces canus</name>
    <dbReference type="NCBI Taxonomy" id="58343"/>
    <lineage>
        <taxon>Bacteria</taxon>
        <taxon>Bacillati</taxon>
        <taxon>Actinomycetota</taxon>
        <taxon>Actinomycetes</taxon>
        <taxon>Kitasatosporales</taxon>
        <taxon>Streptomycetaceae</taxon>
        <taxon>Streptomyces</taxon>
        <taxon>Streptomyces aurantiacus group</taxon>
    </lineage>
</organism>
<comment type="caution">
    <text evidence="1">The sequence shown here is derived from an EMBL/GenBank/DDBJ whole genome shotgun (WGS) entry which is preliminary data.</text>
</comment>
<accession>A0A101RNI3</accession>
<reference evidence="1 2" key="1">
    <citation type="submission" date="2015-10" db="EMBL/GenBank/DDBJ databases">
        <title>Draft genome sequence of Streptomyces canus DSM 40017, type strain for the species Streptomyces canus.</title>
        <authorList>
            <person name="Ruckert C."/>
            <person name="Winkler A."/>
            <person name="Kalinowski J."/>
            <person name="Kampfer P."/>
            <person name="Glaeser S."/>
        </authorList>
    </citation>
    <scope>NUCLEOTIDE SEQUENCE [LARGE SCALE GENOMIC DNA]</scope>
    <source>
        <strain evidence="1 2">DSM 40017</strain>
    </source>
</reference>
<protein>
    <submittedName>
        <fullName evidence="1">Uncharacterized protein</fullName>
    </submittedName>
</protein>
<name>A0A101RNI3_9ACTN</name>
<dbReference type="STRING" id="58343.AQJ46_42145"/>
<proteinExistence type="predicted"/>
<evidence type="ECO:0000313" key="1">
    <source>
        <dbReference type="EMBL" id="KUN58877.1"/>
    </source>
</evidence>
<gene>
    <name evidence="1" type="ORF">AQJ46_42145</name>
</gene>
<sequence>MRHDLADLLETAASLLDSAGPLEPLHVAVGGRDVRITFTPGVPLADQRASVDRLAAATGATPTHSNLGAAAATYTFSAELPGSRFLLVGTHPTISRPRPCRTTSTEATAALLRALAPWGRALSTRCVDVCELVAQDDEERLTVQLVVESDGDPGETLRLAAAGTTGLWRCREGEAGLDARGRLPSGETVMVSVM</sequence>
<evidence type="ECO:0000313" key="2">
    <source>
        <dbReference type="Proteomes" id="UP000053669"/>
    </source>
</evidence>
<dbReference type="Proteomes" id="UP000053669">
    <property type="component" value="Unassembled WGS sequence"/>
</dbReference>
<dbReference type="EMBL" id="LMWU01000055">
    <property type="protein sequence ID" value="KUN58877.1"/>
    <property type="molecule type" value="Genomic_DNA"/>
</dbReference>
<dbReference type="AlphaFoldDB" id="A0A101RNI3"/>
<dbReference type="RefSeq" id="WP_059210639.1">
    <property type="nucleotide sequence ID" value="NZ_KQ948674.1"/>
</dbReference>